<sequence length="286" mass="31816">MTRNTLRHVHVPMTSTKSGTLYDILPDVMGLTVKIVNVYFIGDPESNEGWVLVDAGVPHETNTILEAAVRRFGEGARPRAILLTHGHFDHVGCVVELAEHWDVPVYAHPLEIPYLTGEARYPDPDSQVEGGMVASMSRFFPTQPIDLSSRIEMLPEDRSVPAMPGWRWVPTPGHSPGHVSFFRDEDRALIVGDAFVTVRQDELYQVLTQRQELSGPPRYFTPDWNAARDSVRRLAELAPEAAMTGHGIPMKGEAMRRDLNALADDFDNVARPAYGHSVDNDPESGD</sequence>
<dbReference type="InterPro" id="IPR036866">
    <property type="entry name" value="RibonucZ/Hydroxyglut_hydro"/>
</dbReference>
<feature type="domain" description="Metallo-beta-lactamase" evidence="1">
    <location>
        <begin position="35"/>
        <end position="246"/>
    </location>
</feature>
<proteinExistence type="predicted"/>
<dbReference type="RefSeq" id="WP_167118476.1">
    <property type="nucleotide sequence ID" value="NZ_JAAQTO010000052.1"/>
</dbReference>
<protein>
    <submittedName>
        <fullName evidence="2">MBL fold metallo-hydrolase</fullName>
    </submittedName>
</protein>
<evidence type="ECO:0000313" key="3">
    <source>
        <dbReference type="Proteomes" id="UP001318321"/>
    </source>
</evidence>
<dbReference type="PANTHER" id="PTHR42951">
    <property type="entry name" value="METALLO-BETA-LACTAMASE DOMAIN-CONTAINING"/>
    <property type="match status" value="1"/>
</dbReference>
<accession>A0ABX0PVW5</accession>
<dbReference type="CDD" id="cd07721">
    <property type="entry name" value="yflN-like_MBL-fold"/>
    <property type="match status" value="1"/>
</dbReference>
<reference evidence="2 3" key="1">
    <citation type="submission" date="2020-03" db="EMBL/GenBank/DDBJ databases">
        <title>Identification of Halomonas strains.</title>
        <authorList>
            <person name="Xiao Z."/>
            <person name="Dong F."/>
            <person name="Wang Z."/>
            <person name="Zhao J.-Y."/>
        </authorList>
    </citation>
    <scope>NUCLEOTIDE SEQUENCE [LARGE SCALE GENOMIC DNA]</scope>
    <source>
        <strain evidence="2 3">DX6</strain>
    </source>
</reference>
<organism evidence="2 3">
    <name type="scientific">Billgrantia bachuensis</name>
    <dbReference type="NCBI Taxonomy" id="2717286"/>
    <lineage>
        <taxon>Bacteria</taxon>
        <taxon>Pseudomonadati</taxon>
        <taxon>Pseudomonadota</taxon>
        <taxon>Gammaproteobacteria</taxon>
        <taxon>Oceanospirillales</taxon>
        <taxon>Halomonadaceae</taxon>
        <taxon>Billgrantia</taxon>
    </lineage>
</organism>
<dbReference type="SUPFAM" id="SSF56281">
    <property type="entry name" value="Metallo-hydrolase/oxidoreductase"/>
    <property type="match status" value="1"/>
</dbReference>
<evidence type="ECO:0000259" key="1">
    <source>
        <dbReference type="SMART" id="SM00849"/>
    </source>
</evidence>
<dbReference type="PANTHER" id="PTHR42951:SF17">
    <property type="entry name" value="METALLO-BETA-LACTAMASE DOMAIN-CONTAINING PROTEIN"/>
    <property type="match status" value="1"/>
</dbReference>
<name>A0ABX0PVW5_9GAMM</name>
<comment type="caution">
    <text evidence="2">The sequence shown here is derived from an EMBL/GenBank/DDBJ whole genome shotgun (WGS) entry which is preliminary data.</text>
</comment>
<dbReference type="InterPro" id="IPR050855">
    <property type="entry name" value="NDM-1-like"/>
</dbReference>
<dbReference type="Gene3D" id="3.60.15.10">
    <property type="entry name" value="Ribonuclease Z/Hydroxyacylglutathione hydrolase-like"/>
    <property type="match status" value="1"/>
</dbReference>
<gene>
    <name evidence="2" type="ORF">HBJ55_18435</name>
</gene>
<dbReference type="Proteomes" id="UP001318321">
    <property type="component" value="Unassembled WGS sequence"/>
</dbReference>
<dbReference type="EMBL" id="JAAQTO010000052">
    <property type="protein sequence ID" value="NIC07410.1"/>
    <property type="molecule type" value="Genomic_DNA"/>
</dbReference>
<dbReference type="Pfam" id="PF00753">
    <property type="entry name" value="Lactamase_B"/>
    <property type="match status" value="1"/>
</dbReference>
<dbReference type="SMART" id="SM00849">
    <property type="entry name" value="Lactamase_B"/>
    <property type="match status" value="1"/>
</dbReference>
<evidence type="ECO:0000313" key="2">
    <source>
        <dbReference type="EMBL" id="NIC07410.1"/>
    </source>
</evidence>
<dbReference type="InterPro" id="IPR001279">
    <property type="entry name" value="Metallo-B-lactamas"/>
</dbReference>
<keyword evidence="3" id="KW-1185">Reference proteome</keyword>